<sequence>MFAQLQAADRVPTATDKFADERKARFMKVTWEINEIIGTQCPLCGLTAIELIDKPFFTDEQFEADRESWEIE</sequence>
<proteinExistence type="predicted"/>
<accession>A0A3P7YJD5</accession>
<dbReference type="Proteomes" id="UP000268014">
    <property type="component" value="Unassembled WGS sequence"/>
</dbReference>
<dbReference type="EMBL" id="UZAF01022876">
    <property type="protein sequence ID" value="VDO87551.1"/>
    <property type="molecule type" value="Genomic_DNA"/>
</dbReference>
<evidence type="ECO:0000313" key="1">
    <source>
        <dbReference type="EMBL" id="VDO87551.1"/>
    </source>
</evidence>
<evidence type="ECO:0000313" key="2">
    <source>
        <dbReference type="Proteomes" id="UP000268014"/>
    </source>
</evidence>
<dbReference type="OrthoDB" id="1845386at2759"/>
<gene>
    <name evidence="1" type="ORF">HPLM_LOCUS21044</name>
</gene>
<dbReference type="STRING" id="6290.A0A3P7YJD5"/>
<keyword evidence="2" id="KW-1185">Reference proteome</keyword>
<reference evidence="1 2" key="1">
    <citation type="submission" date="2018-11" db="EMBL/GenBank/DDBJ databases">
        <authorList>
            <consortium name="Pathogen Informatics"/>
        </authorList>
    </citation>
    <scope>NUCLEOTIDE SEQUENCE [LARGE SCALE GENOMIC DNA]</scope>
    <source>
        <strain evidence="1 2">MHpl1</strain>
    </source>
</reference>
<dbReference type="AlphaFoldDB" id="A0A3P7YJD5"/>
<organism evidence="1 2">
    <name type="scientific">Haemonchus placei</name>
    <name type="common">Barber's pole worm</name>
    <dbReference type="NCBI Taxonomy" id="6290"/>
    <lineage>
        <taxon>Eukaryota</taxon>
        <taxon>Metazoa</taxon>
        <taxon>Ecdysozoa</taxon>
        <taxon>Nematoda</taxon>
        <taxon>Chromadorea</taxon>
        <taxon>Rhabditida</taxon>
        <taxon>Rhabditina</taxon>
        <taxon>Rhabditomorpha</taxon>
        <taxon>Strongyloidea</taxon>
        <taxon>Trichostrongylidae</taxon>
        <taxon>Haemonchus</taxon>
    </lineage>
</organism>
<name>A0A3P7YJD5_HAEPC</name>
<protein>
    <submittedName>
        <fullName evidence="1">Uncharacterized protein</fullName>
    </submittedName>
</protein>